<dbReference type="InterPro" id="IPR056010">
    <property type="entry name" value="DUF7588"/>
</dbReference>
<reference evidence="4 5" key="1">
    <citation type="journal article" date="2023" name="Hortic Res">
        <title>The complete reference genome for grapevine (Vitis vinifera L.) genetics and breeding.</title>
        <authorList>
            <person name="Shi X."/>
            <person name="Cao S."/>
            <person name="Wang X."/>
            <person name="Huang S."/>
            <person name="Wang Y."/>
            <person name="Liu Z."/>
            <person name="Liu W."/>
            <person name="Leng X."/>
            <person name="Peng Y."/>
            <person name="Wang N."/>
            <person name="Wang Y."/>
            <person name="Ma Z."/>
            <person name="Xu X."/>
            <person name="Zhang F."/>
            <person name="Xue H."/>
            <person name="Zhong H."/>
            <person name="Wang Y."/>
            <person name="Zhang K."/>
            <person name="Velt A."/>
            <person name="Avia K."/>
            <person name="Holtgrawe D."/>
            <person name="Grimplet J."/>
            <person name="Matus J.T."/>
            <person name="Ware D."/>
            <person name="Wu X."/>
            <person name="Wang H."/>
            <person name="Liu C."/>
            <person name="Fang Y."/>
            <person name="Rustenholz C."/>
            <person name="Cheng Z."/>
            <person name="Xiao H."/>
            <person name="Zhou Y."/>
        </authorList>
    </citation>
    <scope>NUCLEOTIDE SEQUENCE [LARGE SCALE GENOMIC DNA]</scope>
    <source>
        <strain evidence="5">cv. Pinot noir / PN40024</strain>
        <tissue evidence="4">Leaf</tissue>
    </source>
</reference>
<dbReference type="PANTHER" id="PTHR33054:SF9">
    <property type="entry name" value="CCHC-TYPE DOMAIN-CONTAINING PROTEIN"/>
    <property type="match status" value="1"/>
</dbReference>
<feature type="region of interest" description="Disordered" evidence="1">
    <location>
        <begin position="1"/>
        <end position="27"/>
    </location>
</feature>
<name>A0ABY9CFG9_VITVI</name>
<dbReference type="PANTHER" id="PTHR33054">
    <property type="entry name" value="CCHC-TYPE DOMAIN-CONTAINING PROTEIN"/>
    <property type="match status" value="1"/>
</dbReference>
<feature type="domain" description="DUF7588" evidence="2">
    <location>
        <begin position="365"/>
        <end position="425"/>
    </location>
</feature>
<sequence length="898" mass="103342">MSNIFRRLSRGSSSKTLGSNDSSASSSASSLTQNIVNSQEINIAQIESQLHNWSIPHMKINTIYQQGNFEFNQNYSIKTEEKTISLNQNLESLQLLSQNTINHHRKKFNYIHIGLVQVAIKPLFRLGLDIPVFTCLRDARSINFTDSILSMIDSNLANGPIYFNCFPNFSMNINDPSILSSLTLNIKTKNMNFVEKAQTIAIIYRIYYKVMTTQLNPRAICQSVKDETLLLQYNPNNTQAFVPKKLKWNEITQGSQWELKDLTHPKPIKPLTTPSKIIQHTDGTIQIEFSPASRYSFNQDFVSSRPSTSNASLNSVNFTPKIPIPVYQQNESPPVSPTHSDMFPNQVNIIHKKNYKKTPFTPNIEWIKSDYFSPKNDSKRVYFQTFPPQTRNALRKQYEKYMNQKKITIPFFYWFFKLKKQRKQIITLRDKEGHQLALKHSENIQKRILTITSELGSQPPLNNHQFNFDNNSISASPFKIPRTKDEQSPIIYKDIRQIQQQLNYTNHSLQHVNQQTTKISQFLFSSVPRERIGETTSKLQFSSKVSSTLSSSSSSSSSSSKCSDQPFIIPINAAKSNIQLATPTEIMLKEIQIRLDKLNINGINQTKNQIQTITKGKSEINKIEEQFKMSPDSIVKPPATVNAISNNFVSRKNYYSKPSFPDVQLEERNYQLAASYDGSSFYEWNIDGMSEHQIINLLHEMMMAANAYRIKTSNSDFHAAGALVIGFTGLLKGWWDHYLSQNDREYILNAKKTIIKEEGTSVQTYEEDAVNTLIFAITKHFIGDPVYFQERTSEILNNLRCPTLQDFKWYKDMFLVKVMSRPDCGNHYWKEKFISGLPTLFAEKVRQRIRNIHNGRIPYESLTYGELITFVNNEGLALCTDLKLKSQMKKENKITEKN</sequence>
<gene>
    <name evidence="4" type="ORF">VitviT2T_013039</name>
</gene>
<proteinExistence type="predicted"/>
<dbReference type="EMBL" id="CP126655">
    <property type="protein sequence ID" value="WJZ94158.1"/>
    <property type="molecule type" value="Genomic_DNA"/>
</dbReference>
<protein>
    <recommendedName>
        <fullName evidence="6">Polyprotein</fullName>
    </recommendedName>
</protein>
<evidence type="ECO:0008006" key="6">
    <source>
        <dbReference type="Google" id="ProtNLM"/>
    </source>
</evidence>
<evidence type="ECO:0000256" key="1">
    <source>
        <dbReference type="SAM" id="MobiDB-lite"/>
    </source>
</evidence>
<dbReference type="Pfam" id="PF01107">
    <property type="entry name" value="MP"/>
    <property type="match status" value="1"/>
</dbReference>
<accession>A0ABY9CFG9</accession>
<evidence type="ECO:0000259" key="2">
    <source>
        <dbReference type="Pfam" id="PF24496"/>
    </source>
</evidence>
<dbReference type="InterPro" id="IPR056648">
    <property type="entry name" value="DUF7746"/>
</dbReference>
<evidence type="ECO:0000313" key="5">
    <source>
        <dbReference type="Proteomes" id="UP001227230"/>
    </source>
</evidence>
<feature type="domain" description="DUF7746" evidence="3">
    <location>
        <begin position="676"/>
        <end position="764"/>
    </location>
</feature>
<dbReference type="InterPro" id="IPR028919">
    <property type="entry name" value="Viral_movement"/>
</dbReference>
<organism evidence="4 5">
    <name type="scientific">Vitis vinifera</name>
    <name type="common">Grape</name>
    <dbReference type="NCBI Taxonomy" id="29760"/>
    <lineage>
        <taxon>Eukaryota</taxon>
        <taxon>Viridiplantae</taxon>
        <taxon>Streptophyta</taxon>
        <taxon>Embryophyta</taxon>
        <taxon>Tracheophyta</taxon>
        <taxon>Spermatophyta</taxon>
        <taxon>Magnoliopsida</taxon>
        <taxon>eudicotyledons</taxon>
        <taxon>Gunneridae</taxon>
        <taxon>Pentapetalae</taxon>
        <taxon>rosids</taxon>
        <taxon>Vitales</taxon>
        <taxon>Vitaceae</taxon>
        <taxon>Viteae</taxon>
        <taxon>Vitis</taxon>
    </lineage>
</organism>
<dbReference type="Pfam" id="PF24925">
    <property type="entry name" value="DUF7746"/>
    <property type="match status" value="1"/>
</dbReference>
<dbReference type="Pfam" id="PF22909">
    <property type="entry name" value="Caulimovir_coat_dom"/>
    <property type="match status" value="1"/>
</dbReference>
<dbReference type="Pfam" id="PF24496">
    <property type="entry name" value="DUF7588"/>
    <property type="match status" value="1"/>
</dbReference>
<keyword evidence="5" id="KW-1185">Reference proteome</keyword>
<evidence type="ECO:0000313" key="4">
    <source>
        <dbReference type="EMBL" id="WJZ94158.1"/>
    </source>
</evidence>
<dbReference type="Proteomes" id="UP001227230">
    <property type="component" value="Chromosome 8"/>
</dbReference>
<evidence type="ECO:0000259" key="3">
    <source>
        <dbReference type="Pfam" id="PF24925"/>
    </source>
</evidence>
<feature type="compositionally biased region" description="Polar residues" evidence="1">
    <location>
        <begin position="10"/>
        <end position="21"/>
    </location>
</feature>